<accession>A0ACC3BSH2</accession>
<organism evidence="1 2">
    <name type="scientific">Pyropia yezoensis</name>
    <name type="common">Susabi-nori</name>
    <name type="synonym">Porphyra yezoensis</name>
    <dbReference type="NCBI Taxonomy" id="2788"/>
    <lineage>
        <taxon>Eukaryota</taxon>
        <taxon>Rhodophyta</taxon>
        <taxon>Bangiophyceae</taxon>
        <taxon>Bangiales</taxon>
        <taxon>Bangiaceae</taxon>
        <taxon>Pyropia</taxon>
    </lineage>
</organism>
<dbReference type="Proteomes" id="UP000798662">
    <property type="component" value="Chromosome 1"/>
</dbReference>
<evidence type="ECO:0000313" key="1">
    <source>
        <dbReference type="EMBL" id="KAK1860634.1"/>
    </source>
</evidence>
<protein>
    <submittedName>
        <fullName evidence="1">Uncharacterized protein</fullName>
    </submittedName>
</protein>
<sequence>MDGQRCRVKKRSKRVVFCCCFFSYGSCRGRRRAPFACRYTPVPRSPPLAKMPPPPPPMGGQPAHKHPSGDPRRATARHKGVERSERKGGRVGREGDERRTPRLRVPSRGRPRWRWPRGQRRRPPRTRKKRRRTTTTRRKRTRKRRTMTTTSKTRLTMKTTGPPPPPRPRPCDPPPTLSPRPPPHRWAAAAAAAAPVAQRRAPRRGRPSRAPASGIRG</sequence>
<keyword evidence="2" id="KW-1185">Reference proteome</keyword>
<evidence type="ECO:0000313" key="2">
    <source>
        <dbReference type="Proteomes" id="UP000798662"/>
    </source>
</evidence>
<comment type="caution">
    <text evidence="1">The sequence shown here is derived from an EMBL/GenBank/DDBJ whole genome shotgun (WGS) entry which is preliminary data.</text>
</comment>
<proteinExistence type="predicted"/>
<gene>
    <name evidence="1" type="ORF">I4F81_003222</name>
</gene>
<dbReference type="EMBL" id="CM020618">
    <property type="protein sequence ID" value="KAK1860634.1"/>
    <property type="molecule type" value="Genomic_DNA"/>
</dbReference>
<reference evidence="1" key="1">
    <citation type="submission" date="2019-11" db="EMBL/GenBank/DDBJ databases">
        <title>Nori genome reveals adaptations in red seaweeds to the harsh intertidal environment.</title>
        <authorList>
            <person name="Wang D."/>
            <person name="Mao Y."/>
        </authorList>
    </citation>
    <scope>NUCLEOTIDE SEQUENCE</scope>
    <source>
        <tissue evidence="1">Gametophyte</tissue>
    </source>
</reference>
<name>A0ACC3BSH2_PYRYE</name>